<sequence>MDGEQQQIVPYTHLDYVDTLEPGYRFCPTDLELIVYYLKRKIELGEHPKGRLYDVNVYDHHPIQLTGCYPSCDDKWYFFTMREPKYAKGTRVNRRTKDFGHWRSSQTDATVYDFATRRGVGKKRLLAFHDEKNRKTSWLMHEYTYNRPNLPSGSHVNKIYKKVSTRIVKNNQMDQHHDDDQTNHHLGKNPIQPLSAFHDPNDQGFPPEQVRSFSTCEYYQNRSMSTSTINGSSRFTSGASSSREMVEECCYNPFMDATDDDSLDPQDYKALLSLDEDDERDFTSFDELMRGPIP</sequence>
<organism evidence="1 2">
    <name type="scientific">Smallanthus sonchifolius</name>
    <dbReference type="NCBI Taxonomy" id="185202"/>
    <lineage>
        <taxon>Eukaryota</taxon>
        <taxon>Viridiplantae</taxon>
        <taxon>Streptophyta</taxon>
        <taxon>Embryophyta</taxon>
        <taxon>Tracheophyta</taxon>
        <taxon>Spermatophyta</taxon>
        <taxon>Magnoliopsida</taxon>
        <taxon>eudicotyledons</taxon>
        <taxon>Gunneridae</taxon>
        <taxon>Pentapetalae</taxon>
        <taxon>asterids</taxon>
        <taxon>campanulids</taxon>
        <taxon>Asterales</taxon>
        <taxon>Asteraceae</taxon>
        <taxon>Asteroideae</taxon>
        <taxon>Heliantheae alliance</taxon>
        <taxon>Millerieae</taxon>
        <taxon>Smallanthus</taxon>
    </lineage>
</organism>
<evidence type="ECO:0000313" key="2">
    <source>
        <dbReference type="Proteomes" id="UP001056120"/>
    </source>
</evidence>
<keyword evidence="2" id="KW-1185">Reference proteome</keyword>
<reference evidence="1 2" key="2">
    <citation type="journal article" date="2022" name="Mol. Ecol. Resour.">
        <title>The genomes of chicory, endive, great burdock and yacon provide insights into Asteraceae paleo-polyploidization history and plant inulin production.</title>
        <authorList>
            <person name="Fan W."/>
            <person name="Wang S."/>
            <person name="Wang H."/>
            <person name="Wang A."/>
            <person name="Jiang F."/>
            <person name="Liu H."/>
            <person name="Zhao H."/>
            <person name="Xu D."/>
            <person name="Zhang Y."/>
        </authorList>
    </citation>
    <scope>NUCLEOTIDE SEQUENCE [LARGE SCALE GENOMIC DNA]</scope>
    <source>
        <strain evidence="2">cv. Yunnan</strain>
        <tissue evidence="1">Leaves</tissue>
    </source>
</reference>
<reference evidence="2" key="1">
    <citation type="journal article" date="2022" name="Mol. Ecol. Resour.">
        <title>The genomes of chicory, endive, great burdock and yacon provide insights into Asteraceae palaeo-polyploidization history and plant inulin production.</title>
        <authorList>
            <person name="Fan W."/>
            <person name="Wang S."/>
            <person name="Wang H."/>
            <person name="Wang A."/>
            <person name="Jiang F."/>
            <person name="Liu H."/>
            <person name="Zhao H."/>
            <person name="Xu D."/>
            <person name="Zhang Y."/>
        </authorList>
    </citation>
    <scope>NUCLEOTIDE SEQUENCE [LARGE SCALE GENOMIC DNA]</scope>
    <source>
        <strain evidence="2">cv. Yunnan</strain>
    </source>
</reference>
<accession>A0ACB9HYG6</accession>
<evidence type="ECO:0000313" key="1">
    <source>
        <dbReference type="EMBL" id="KAI3800356.1"/>
    </source>
</evidence>
<dbReference type="EMBL" id="CM042027">
    <property type="protein sequence ID" value="KAI3800356.1"/>
    <property type="molecule type" value="Genomic_DNA"/>
</dbReference>
<gene>
    <name evidence="1" type="ORF">L1987_28446</name>
</gene>
<name>A0ACB9HYG6_9ASTR</name>
<proteinExistence type="predicted"/>
<dbReference type="Proteomes" id="UP001056120">
    <property type="component" value="Linkage Group LG10"/>
</dbReference>
<comment type="caution">
    <text evidence="1">The sequence shown here is derived from an EMBL/GenBank/DDBJ whole genome shotgun (WGS) entry which is preliminary data.</text>
</comment>
<protein>
    <submittedName>
        <fullName evidence="1">Uncharacterized protein</fullName>
    </submittedName>
</protein>